<dbReference type="HAMAP" id="MF_01499">
    <property type="entry name" value="DacA"/>
    <property type="match status" value="1"/>
</dbReference>
<keyword evidence="3 10" id="KW-0808">Transferase</keyword>
<evidence type="ECO:0000256" key="10">
    <source>
        <dbReference type="HAMAP-Rule" id="MF_01499"/>
    </source>
</evidence>
<evidence type="ECO:0000256" key="4">
    <source>
        <dbReference type="ARBA" id="ARBA00022692"/>
    </source>
</evidence>
<dbReference type="Proteomes" id="UP000644875">
    <property type="component" value="Unassembled WGS sequence"/>
</dbReference>
<dbReference type="Pfam" id="PF19293">
    <property type="entry name" value="CdaA_N"/>
    <property type="match status" value="1"/>
</dbReference>
<dbReference type="SUPFAM" id="SSF143597">
    <property type="entry name" value="YojJ-like"/>
    <property type="match status" value="1"/>
</dbReference>
<dbReference type="InterPro" id="IPR050338">
    <property type="entry name" value="DisA"/>
</dbReference>
<dbReference type="GO" id="GO:0004016">
    <property type="term" value="F:adenylate cyclase activity"/>
    <property type="evidence" value="ECO:0007669"/>
    <property type="project" value="UniProtKB-UniRule"/>
</dbReference>
<dbReference type="RefSeq" id="WP_199567277.1">
    <property type="nucleotide sequence ID" value="NZ_JAENBP010000002.1"/>
</dbReference>
<name>A0A934P924_9STRE</name>
<comment type="subunit">
    <text evidence="10">Probably a homodimer.</text>
</comment>
<feature type="transmembrane region" description="Helical" evidence="10">
    <location>
        <begin position="51"/>
        <end position="70"/>
    </location>
</feature>
<dbReference type="Pfam" id="PF02457">
    <property type="entry name" value="DAC"/>
    <property type="match status" value="1"/>
</dbReference>
<dbReference type="NCBIfam" id="TIGR00159">
    <property type="entry name" value="diadenylate cyclase CdaA"/>
    <property type="match status" value="1"/>
</dbReference>
<comment type="catalytic activity">
    <reaction evidence="1 10">
        <text>2 ATP = 3',3'-c-di-AMP + 2 diphosphate</text>
        <dbReference type="Rhea" id="RHEA:35655"/>
        <dbReference type="ChEBI" id="CHEBI:30616"/>
        <dbReference type="ChEBI" id="CHEBI:33019"/>
        <dbReference type="ChEBI" id="CHEBI:71500"/>
        <dbReference type="EC" id="2.7.7.85"/>
    </reaction>
</comment>
<evidence type="ECO:0000256" key="6">
    <source>
        <dbReference type="ARBA" id="ARBA00022741"/>
    </source>
</evidence>
<dbReference type="InterPro" id="IPR036888">
    <property type="entry name" value="DNA_integrity_DisA_N_sf"/>
</dbReference>
<keyword evidence="2 10" id="KW-1003">Cell membrane</keyword>
<dbReference type="GO" id="GO:0005524">
    <property type="term" value="F:ATP binding"/>
    <property type="evidence" value="ECO:0007669"/>
    <property type="project" value="UniProtKB-UniRule"/>
</dbReference>
<dbReference type="GO" id="GO:0006171">
    <property type="term" value="P:cAMP biosynthetic process"/>
    <property type="evidence" value="ECO:0007669"/>
    <property type="project" value="InterPro"/>
</dbReference>
<dbReference type="InterPro" id="IPR045585">
    <property type="entry name" value="CdaA_N"/>
</dbReference>
<feature type="transmembrane region" description="Helical" evidence="10">
    <location>
        <begin position="20"/>
        <end position="39"/>
    </location>
</feature>
<evidence type="ECO:0000259" key="11">
    <source>
        <dbReference type="PROSITE" id="PS51794"/>
    </source>
</evidence>
<evidence type="ECO:0000313" key="12">
    <source>
        <dbReference type="EMBL" id="MBJ8349346.1"/>
    </source>
</evidence>
<keyword evidence="5 10" id="KW-0548">Nucleotidyltransferase</keyword>
<keyword evidence="7 10" id="KW-0067">ATP-binding</keyword>
<dbReference type="PANTHER" id="PTHR34185">
    <property type="entry name" value="DIADENYLATE CYCLASE"/>
    <property type="match status" value="1"/>
</dbReference>
<keyword evidence="6 10" id="KW-0547">Nucleotide-binding</keyword>
<accession>A0A934P924</accession>
<evidence type="ECO:0000256" key="2">
    <source>
        <dbReference type="ARBA" id="ARBA00022475"/>
    </source>
</evidence>
<organism evidence="12 13">
    <name type="scientific">Streptococcus zalophi</name>
    <dbReference type="NCBI Taxonomy" id="640031"/>
    <lineage>
        <taxon>Bacteria</taxon>
        <taxon>Bacillati</taxon>
        <taxon>Bacillota</taxon>
        <taxon>Bacilli</taxon>
        <taxon>Lactobacillales</taxon>
        <taxon>Streptococcaceae</taxon>
        <taxon>Streptococcus</taxon>
    </lineage>
</organism>
<keyword evidence="9 10" id="KW-0472">Membrane</keyword>
<evidence type="ECO:0000256" key="8">
    <source>
        <dbReference type="ARBA" id="ARBA00022989"/>
    </source>
</evidence>
<protein>
    <recommendedName>
        <fullName evidence="10">Diadenylate cyclase</fullName>
        <shortName evidence="10">DAC</shortName>
        <ecNumber evidence="10">2.7.7.85</ecNumber>
    </recommendedName>
    <alternativeName>
        <fullName evidence="10">Cyclic-di-AMP synthase</fullName>
        <shortName evidence="10">c-di-AMP synthase</shortName>
    </alternativeName>
</protein>
<dbReference type="GO" id="GO:0106408">
    <property type="term" value="F:diadenylate cyclase activity"/>
    <property type="evidence" value="ECO:0007669"/>
    <property type="project" value="UniProtKB-EC"/>
</dbReference>
<evidence type="ECO:0000256" key="1">
    <source>
        <dbReference type="ARBA" id="ARBA00000877"/>
    </source>
</evidence>
<keyword evidence="8 10" id="KW-1133">Transmembrane helix</keyword>
<evidence type="ECO:0000256" key="5">
    <source>
        <dbReference type="ARBA" id="ARBA00022695"/>
    </source>
</evidence>
<comment type="caution">
    <text evidence="12">The sequence shown here is derived from an EMBL/GenBank/DDBJ whole genome shotgun (WGS) entry which is preliminary data.</text>
</comment>
<dbReference type="InterPro" id="IPR034701">
    <property type="entry name" value="CdaA"/>
</dbReference>
<dbReference type="Gene3D" id="3.40.1700.10">
    <property type="entry name" value="DNA integrity scanning protein, DisA, N-terminal domain"/>
    <property type="match status" value="1"/>
</dbReference>
<comment type="function">
    <text evidence="10">Catalyzes the condensation of 2 ATP molecules into cyclic di-AMP (c-di-AMP), a second messenger used to regulate differing processes in different bacteria.</text>
</comment>
<proteinExistence type="inferred from homology"/>
<feature type="domain" description="DAC" evidence="11">
    <location>
        <begin position="93"/>
        <end position="252"/>
    </location>
</feature>
<comment type="caution">
    <text evidence="10">Lacks conserved residue(s) required for the propagation of feature annotation.</text>
</comment>
<gene>
    <name evidence="10" type="primary">dacA</name>
    <name evidence="12" type="ORF">JHK64_01705</name>
</gene>
<dbReference type="EC" id="2.7.7.85" evidence="10"/>
<evidence type="ECO:0000256" key="7">
    <source>
        <dbReference type="ARBA" id="ARBA00022840"/>
    </source>
</evidence>
<dbReference type="PANTHER" id="PTHR34185:SF1">
    <property type="entry name" value="DIADENYLATE CYCLASE"/>
    <property type="match status" value="1"/>
</dbReference>
<dbReference type="PIRSF" id="PIRSF004793">
    <property type="entry name" value="UCP004793"/>
    <property type="match status" value="1"/>
</dbReference>
<dbReference type="EMBL" id="JAENBP010000002">
    <property type="protein sequence ID" value="MBJ8349346.1"/>
    <property type="molecule type" value="Genomic_DNA"/>
</dbReference>
<evidence type="ECO:0000256" key="3">
    <source>
        <dbReference type="ARBA" id="ARBA00022679"/>
    </source>
</evidence>
<evidence type="ECO:0000256" key="9">
    <source>
        <dbReference type="ARBA" id="ARBA00023136"/>
    </source>
</evidence>
<dbReference type="FunFam" id="3.40.1700.10:FF:000002">
    <property type="entry name" value="Diadenylate cyclase"/>
    <property type="match status" value="1"/>
</dbReference>
<reference evidence="12 13" key="1">
    <citation type="journal article" date="2021" name="Int. J. Syst. Evol. Microbiol.">
        <title>Streptococcus vicugnae sp. nov., isolated from faeces of alpacas (Vicugna pacos) and cattle (Bos taurus), Streptococcus zalophi sp. nov., and Streptococcus pacificus sp. nov., isolated from respiratory tract of California sea lions (Zalophus californianus).</title>
        <authorList>
            <person name="Volokhov D.V."/>
            <person name="Zagorodnyaya T.A."/>
            <person name="Shen Z."/>
            <person name="Blom J."/>
            <person name="Furtak V.A."/>
            <person name="Eisenberg T."/>
            <person name="Fan P."/>
            <person name="Jeong K.C."/>
            <person name="Gao Y."/>
            <person name="Zhang S."/>
            <person name="Amselle M."/>
        </authorList>
    </citation>
    <scope>NUCLEOTIDE SEQUENCE [LARGE SCALE GENOMIC DNA]</scope>
    <source>
        <strain evidence="13">CSL7508-lung</strain>
    </source>
</reference>
<dbReference type="PROSITE" id="PS51794">
    <property type="entry name" value="DAC"/>
    <property type="match status" value="1"/>
</dbReference>
<comment type="similarity">
    <text evidence="10">Belongs to the adenylate cyclase family. DacA/CdaA subfamily.</text>
</comment>
<dbReference type="InterPro" id="IPR003390">
    <property type="entry name" value="DNA_integrity_scan_DisA_N"/>
</dbReference>
<sequence length="285" mass="31739">MSNLFNIDANFWNSLFDNPITIMINLIDILIVSWLIYRFIKALAGTKVMSLVQGAVLFVVIRFISGLLGFTTLTYLMNQVITYGVISGVIIFAPEIRSGLERFGRTPQSFIQTQTLTDEEKLITALVKAVKYMSPRKIGALISIEKTQGLREYISTGIPLDADVSSQLLINIFIPNTPLHDGAVIISGNKVAAASCYLPLTDSKNISKEFGTRHRAAIGLSERSDALTVIISEETGAISIAYKERLEHDLSLDEFDKELHSVFSPKDKKKRYTFNWKKLLGGEKS</sequence>
<keyword evidence="13" id="KW-1185">Reference proteome</keyword>
<keyword evidence="4 10" id="KW-0812">Transmembrane</keyword>
<dbReference type="AlphaFoldDB" id="A0A934P924"/>
<evidence type="ECO:0000313" key="13">
    <source>
        <dbReference type="Proteomes" id="UP000644875"/>
    </source>
</evidence>
<dbReference type="InterPro" id="IPR014046">
    <property type="entry name" value="C-di-AMP_synthase"/>
</dbReference>